<name>A0A238C3Q9_9BILA</name>
<evidence type="ECO:0000313" key="1">
    <source>
        <dbReference type="EMBL" id="OZC11700.1"/>
    </source>
</evidence>
<organism evidence="1 2">
    <name type="scientific">Onchocerca flexuosa</name>
    <dbReference type="NCBI Taxonomy" id="387005"/>
    <lineage>
        <taxon>Eukaryota</taxon>
        <taxon>Metazoa</taxon>
        <taxon>Ecdysozoa</taxon>
        <taxon>Nematoda</taxon>
        <taxon>Chromadorea</taxon>
        <taxon>Rhabditida</taxon>
        <taxon>Spirurina</taxon>
        <taxon>Spiruromorpha</taxon>
        <taxon>Filarioidea</taxon>
        <taxon>Onchocercidae</taxon>
        <taxon>Onchocerca</taxon>
    </lineage>
</organism>
<dbReference type="Proteomes" id="UP000242913">
    <property type="component" value="Unassembled WGS sequence"/>
</dbReference>
<accession>A0A238C3Q9</accession>
<proteinExistence type="predicted"/>
<reference evidence="1 2" key="1">
    <citation type="submission" date="2015-12" db="EMBL/GenBank/DDBJ databases">
        <title>Draft genome of the nematode, Onchocerca flexuosa.</title>
        <authorList>
            <person name="Mitreva M."/>
        </authorList>
    </citation>
    <scope>NUCLEOTIDE SEQUENCE [LARGE SCALE GENOMIC DNA]</scope>
    <source>
        <strain evidence="1">Red Deer</strain>
    </source>
</reference>
<dbReference type="AlphaFoldDB" id="A0A238C3Q9"/>
<sequence length="77" mass="9080">MTMITYERECRTVDPFQEIFEMLRADSQLFKSGNMQAMEQVVPRLNDQSELNDNEINFYQDVELLQSHGIVSFVQKC</sequence>
<keyword evidence="2" id="KW-1185">Reference proteome</keyword>
<dbReference type="EMBL" id="KZ269980">
    <property type="protein sequence ID" value="OZC11700.1"/>
    <property type="molecule type" value="Genomic_DNA"/>
</dbReference>
<protein>
    <submittedName>
        <fullName evidence="1">Uncharacterized protein</fullName>
    </submittedName>
</protein>
<evidence type="ECO:0000313" key="2">
    <source>
        <dbReference type="Proteomes" id="UP000242913"/>
    </source>
</evidence>
<gene>
    <name evidence="1" type="ORF">X798_01563</name>
</gene>